<proteinExistence type="predicted"/>
<dbReference type="AlphaFoldDB" id="A0A0G3HA75"/>
<feature type="transmembrane region" description="Helical" evidence="1">
    <location>
        <begin position="55"/>
        <end position="78"/>
    </location>
</feature>
<protein>
    <submittedName>
        <fullName evidence="2">Uncharacterized protein</fullName>
    </submittedName>
</protein>
<organism evidence="2 3">
    <name type="scientific">Corynebacterium testudinoris</name>
    <dbReference type="NCBI Taxonomy" id="136857"/>
    <lineage>
        <taxon>Bacteria</taxon>
        <taxon>Bacillati</taxon>
        <taxon>Actinomycetota</taxon>
        <taxon>Actinomycetes</taxon>
        <taxon>Mycobacteriales</taxon>
        <taxon>Corynebacteriaceae</taxon>
        <taxon>Corynebacterium</taxon>
    </lineage>
</organism>
<keyword evidence="3" id="KW-1185">Reference proteome</keyword>
<feature type="transmembrane region" description="Helical" evidence="1">
    <location>
        <begin position="90"/>
        <end position="114"/>
    </location>
</feature>
<dbReference type="RefSeq" id="WP_047253761.1">
    <property type="nucleotide sequence ID" value="NZ_CP011545.1"/>
</dbReference>
<reference evidence="3" key="2">
    <citation type="submission" date="2015-05" db="EMBL/GenBank/DDBJ databases">
        <title>Complete genome sequence of Corynebacterium testudinoris DSM 44614, recovered from necrotic lesions in the mouth of a tortoise.</title>
        <authorList>
            <person name="Ruckert C."/>
            <person name="Albersmeier A."/>
            <person name="Winkler A."/>
            <person name="Tauch A."/>
        </authorList>
    </citation>
    <scope>NUCLEOTIDE SEQUENCE [LARGE SCALE GENOMIC DNA]</scope>
    <source>
        <strain evidence="3">DSM 44614</strain>
    </source>
</reference>
<evidence type="ECO:0000313" key="2">
    <source>
        <dbReference type="EMBL" id="AKK09635.1"/>
    </source>
</evidence>
<gene>
    <name evidence="2" type="ORF">CTEST_11130</name>
</gene>
<evidence type="ECO:0000313" key="3">
    <source>
        <dbReference type="Proteomes" id="UP000035540"/>
    </source>
</evidence>
<keyword evidence="1" id="KW-0472">Membrane</keyword>
<name>A0A0G3HA75_9CORY</name>
<feature type="transmembrane region" description="Helical" evidence="1">
    <location>
        <begin position="12"/>
        <end position="34"/>
    </location>
</feature>
<dbReference type="KEGG" id="cted:CTEST_11130"/>
<reference evidence="2 3" key="1">
    <citation type="journal article" date="2015" name="Genome Announc.">
        <title>Complete Genome Sequence of the Type Strain Corynebacterium testudinoris DSM 44614, Recovered from Necrotic Lesions in the Mouth of a Tortoise.</title>
        <authorList>
            <person name="Ruckert C."/>
            <person name="Kriete M."/>
            <person name="Jaenicke S."/>
            <person name="Winkler A."/>
            <person name="Tauch A."/>
        </authorList>
    </citation>
    <scope>NUCLEOTIDE SEQUENCE [LARGE SCALE GENOMIC DNA]</scope>
    <source>
        <strain evidence="2 3">DSM 44614</strain>
    </source>
</reference>
<dbReference type="PATRIC" id="fig|136857.5.peg.2199"/>
<keyword evidence="1" id="KW-1133">Transmembrane helix</keyword>
<feature type="transmembrane region" description="Helical" evidence="1">
    <location>
        <begin position="148"/>
        <end position="166"/>
    </location>
</feature>
<dbReference type="Proteomes" id="UP000035540">
    <property type="component" value="Chromosome"/>
</dbReference>
<accession>A0A0G3HA75</accession>
<keyword evidence="1" id="KW-0812">Transmembrane</keyword>
<sequence length="167" mass="18617">MEWWAHSFGWGSLAALACGAVLIAVEFIAPYAFLNDYPADIRERAPKPTPMQRRTGNIGGLVFVLTLFAGVSSVVWAWGATHPDTGFVELALMALVVFVLFAIFDIVVIDWLIICTLRPRRLVYPGTEHCAGWRDYRFHVEEQLRPRAVLVLMGASSLIGLLVWSLT</sequence>
<dbReference type="EMBL" id="CP011545">
    <property type="protein sequence ID" value="AKK09635.1"/>
    <property type="molecule type" value="Genomic_DNA"/>
</dbReference>
<dbReference type="OrthoDB" id="5147731at2"/>
<evidence type="ECO:0000256" key="1">
    <source>
        <dbReference type="SAM" id="Phobius"/>
    </source>
</evidence>